<feature type="transmembrane region" description="Helical" evidence="17">
    <location>
        <begin position="131"/>
        <end position="148"/>
    </location>
</feature>
<organism evidence="18 19">
    <name type="scientific">Massilia aurea</name>
    <dbReference type="NCBI Taxonomy" id="373040"/>
    <lineage>
        <taxon>Bacteria</taxon>
        <taxon>Pseudomonadati</taxon>
        <taxon>Pseudomonadota</taxon>
        <taxon>Betaproteobacteria</taxon>
        <taxon>Burkholderiales</taxon>
        <taxon>Oxalobacteraceae</taxon>
        <taxon>Telluria group</taxon>
        <taxon>Massilia</taxon>
    </lineage>
</organism>
<evidence type="ECO:0000256" key="14">
    <source>
        <dbReference type="ARBA" id="ARBA00032361"/>
    </source>
</evidence>
<evidence type="ECO:0000256" key="13">
    <source>
        <dbReference type="ARBA" id="ARBA00023264"/>
    </source>
</evidence>
<feature type="transmembrane region" description="Helical" evidence="17">
    <location>
        <begin position="226"/>
        <end position="243"/>
    </location>
</feature>
<dbReference type="GO" id="GO:0008654">
    <property type="term" value="P:phospholipid biosynthetic process"/>
    <property type="evidence" value="ECO:0007669"/>
    <property type="project" value="UniProtKB-KW"/>
</dbReference>
<evidence type="ECO:0000256" key="11">
    <source>
        <dbReference type="ARBA" id="ARBA00023136"/>
    </source>
</evidence>
<protein>
    <recommendedName>
        <fullName evidence="5">CDP-diacylglycerol--serine O-phosphatidyltransferase</fullName>
        <ecNumber evidence="4">2.7.8.8</ecNumber>
    </recommendedName>
    <alternativeName>
        <fullName evidence="14">Phosphatidylserine synthase</fullName>
    </alternativeName>
</protein>
<comment type="subcellular location">
    <subcellularLocation>
        <location evidence="2">Endomembrane system</location>
        <topology evidence="2">Multi-pass membrane protein</topology>
    </subcellularLocation>
</comment>
<dbReference type="InterPro" id="IPR000462">
    <property type="entry name" value="CDP-OH_P_trans"/>
</dbReference>
<feature type="region of interest" description="Disordered" evidence="16">
    <location>
        <begin position="1"/>
        <end position="20"/>
    </location>
</feature>
<dbReference type="PANTHER" id="PTHR14269">
    <property type="entry name" value="CDP-DIACYLGLYCEROL--GLYCEROL-3-PHOSPHATE 3-PHOSPHATIDYLTRANSFERASE-RELATED"/>
    <property type="match status" value="1"/>
</dbReference>
<dbReference type="GO" id="GO:0012505">
    <property type="term" value="C:endomembrane system"/>
    <property type="evidence" value="ECO:0007669"/>
    <property type="project" value="UniProtKB-SubCell"/>
</dbReference>
<comment type="similarity">
    <text evidence="3 15">Belongs to the CDP-alcohol phosphatidyltransferase class-I family.</text>
</comment>
<dbReference type="Pfam" id="PF01066">
    <property type="entry name" value="CDP-OH_P_transf"/>
    <property type="match status" value="1"/>
</dbReference>
<evidence type="ECO:0000256" key="2">
    <source>
        <dbReference type="ARBA" id="ARBA00004127"/>
    </source>
</evidence>
<dbReference type="InterPro" id="IPR050324">
    <property type="entry name" value="CDP-alcohol_PTase-I"/>
</dbReference>
<dbReference type="Gene3D" id="1.20.120.1760">
    <property type="match status" value="1"/>
</dbReference>
<dbReference type="Proteomes" id="UP000540787">
    <property type="component" value="Unassembled WGS sequence"/>
</dbReference>
<evidence type="ECO:0000256" key="5">
    <source>
        <dbReference type="ARBA" id="ARBA00017171"/>
    </source>
</evidence>
<evidence type="ECO:0000256" key="8">
    <source>
        <dbReference type="ARBA" id="ARBA00022692"/>
    </source>
</evidence>
<keyword evidence="7 15" id="KW-0808">Transferase</keyword>
<evidence type="ECO:0000313" key="18">
    <source>
        <dbReference type="EMBL" id="MBB6134672.1"/>
    </source>
</evidence>
<gene>
    <name evidence="18" type="ORF">HD842_002830</name>
</gene>
<dbReference type="NCBIfam" id="TIGR00473">
    <property type="entry name" value="pssA"/>
    <property type="match status" value="1"/>
</dbReference>
<keyword evidence="8 17" id="KW-0812">Transmembrane</keyword>
<feature type="compositionally biased region" description="Basic residues" evidence="16">
    <location>
        <begin position="1"/>
        <end position="10"/>
    </location>
</feature>
<dbReference type="PANTHER" id="PTHR14269:SF61">
    <property type="entry name" value="CDP-DIACYLGLYCEROL--SERINE O-PHOSPHATIDYLTRANSFERASE"/>
    <property type="match status" value="1"/>
</dbReference>
<evidence type="ECO:0000313" key="19">
    <source>
        <dbReference type="Proteomes" id="UP000540787"/>
    </source>
</evidence>
<proteinExistence type="inferred from homology"/>
<feature type="transmembrane region" description="Helical" evidence="17">
    <location>
        <begin position="249"/>
        <end position="266"/>
    </location>
</feature>
<evidence type="ECO:0000256" key="3">
    <source>
        <dbReference type="ARBA" id="ARBA00010441"/>
    </source>
</evidence>
<dbReference type="GO" id="GO:0003882">
    <property type="term" value="F:CDP-diacylglycerol-serine O-phosphatidyltransferase activity"/>
    <property type="evidence" value="ECO:0007669"/>
    <property type="project" value="UniProtKB-EC"/>
</dbReference>
<dbReference type="RefSeq" id="WP_183555354.1">
    <property type="nucleotide sequence ID" value="NZ_JACHBX010000003.1"/>
</dbReference>
<feature type="transmembrane region" description="Helical" evidence="17">
    <location>
        <begin position="195"/>
        <end position="214"/>
    </location>
</feature>
<evidence type="ECO:0000256" key="17">
    <source>
        <dbReference type="SAM" id="Phobius"/>
    </source>
</evidence>
<evidence type="ECO:0000256" key="7">
    <source>
        <dbReference type="ARBA" id="ARBA00022679"/>
    </source>
</evidence>
<dbReference type="EC" id="2.7.8.8" evidence="4"/>
<dbReference type="GO" id="GO:0016020">
    <property type="term" value="C:membrane"/>
    <property type="evidence" value="ECO:0007669"/>
    <property type="project" value="InterPro"/>
</dbReference>
<dbReference type="InterPro" id="IPR004533">
    <property type="entry name" value="CDP-diaglyc--ser_O-PTrfase"/>
</dbReference>
<dbReference type="InterPro" id="IPR048254">
    <property type="entry name" value="CDP_ALCOHOL_P_TRANSF_CS"/>
</dbReference>
<keyword evidence="11 17" id="KW-0472">Membrane</keyword>
<evidence type="ECO:0000256" key="9">
    <source>
        <dbReference type="ARBA" id="ARBA00022989"/>
    </source>
</evidence>
<keyword evidence="12" id="KW-0594">Phospholipid biosynthesis</keyword>
<dbReference type="PROSITE" id="PS00379">
    <property type="entry name" value="CDP_ALCOHOL_P_TRANSF"/>
    <property type="match status" value="1"/>
</dbReference>
<comment type="caution">
    <text evidence="18">The sequence shown here is derived from an EMBL/GenBank/DDBJ whole genome shotgun (WGS) entry which is preliminary data.</text>
</comment>
<evidence type="ECO:0000256" key="16">
    <source>
        <dbReference type="SAM" id="MobiDB-lite"/>
    </source>
</evidence>
<name>A0A7W9X1B1_9BURK</name>
<keyword evidence="6" id="KW-0444">Lipid biosynthesis</keyword>
<keyword evidence="13" id="KW-1208">Phospholipid metabolism</keyword>
<evidence type="ECO:0000256" key="12">
    <source>
        <dbReference type="ARBA" id="ARBA00023209"/>
    </source>
</evidence>
<feature type="transmembrane region" description="Helical" evidence="17">
    <location>
        <begin position="42"/>
        <end position="62"/>
    </location>
</feature>
<keyword evidence="10" id="KW-0443">Lipid metabolism</keyword>
<dbReference type="InterPro" id="IPR043130">
    <property type="entry name" value="CDP-OH_PTrfase_TM_dom"/>
</dbReference>
<dbReference type="EMBL" id="JACHBX010000003">
    <property type="protein sequence ID" value="MBB6134672.1"/>
    <property type="molecule type" value="Genomic_DNA"/>
</dbReference>
<sequence>MPTFPRRRKPGTPPKGPRFSRLKKRFAPRTQARAAGERSRGIYLLPNAFTTAALFCGFYAIVMAMNQRFDQACWAVFIAMILDGLDGRIARLTNTQSEFGAQYDSLADMVSFGAAPALVMYEWSLNGLGKVGWVAAFIYCACAALRLARFNTNIEVVDKRFFQGLPSPAAAALVIGFIMMMIDPDISVIPRKVEWVSWCITVFAGLTMVSNVPFYSFKDINFRKSVPFIAVFLIALVLALLAIDPPKVLWPIFVIYGLSGYAVYVWQRAKGKRVSIIPLDDADDDLHR</sequence>
<reference evidence="18 19" key="1">
    <citation type="submission" date="2020-08" db="EMBL/GenBank/DDBJ databases">
        <title>The Agave Microbiome: Exploring the role of microbial communities in plant adaptations to desert environments.</title>
        <authorList>
            <person name="Partida-Martinez L.P."/>
        </authorList>
    </citation>
    <scope>NUCLEOTIDE SEQUENCE [LARGE SCALE GENOMIC DNA]</scope>
    <source>
        <strain evidence="18 19">AT3.2</strain>
    </source>
</reference>
<evidence type="ECO:0000256" key="1">
    <source>
        <dbReference type="ARBA" id="ARBA00000287"/>
    </source>
</evidence>
<evidence type="ECO:0000256" key="15">
    <source>
        <dbReference type="RuleBase" id="RU003750"/>
    </source>
</evidence>
<evidence type="ECO:0000256" key="10">
    <source>
        <dbReference type="ARBA" id="ARBA00023098"/>
    </source>
</evidence>
<comment type="catalytic activity">
    <reaction evidence="1">
        <text>a CDP-1,2-diacyl-sn-glycerol + L-serine = a 1,2-diacyl-sn-glycero-3-phospho-L-serine + CMP + H(+)</text>
        <dbReference type="Rhea" id="RHEA:16913"/>
        <dbReference type="ChEBI" id="CHEBI:15378"/>
        <dbReference type="ChEBI" id="CHEBI:33384"/>
        <dbReference type="ChEBI" id="CHEBI:57262"/>
        <dbReference type="ChEBI" id="CHEBI:58332"/>
        <dbReference type="ChEBI" id="CHEBI:60377"/>
        <dbReference type="EC" id="2.7.8.8"/>
    </reaction>
</comment>
<keyword evidence="19" id="KW-1185">Reference proteome</keyword>
<evidence type="ECO:0000256" key="4">
    <source>
        <dbReference type="ARBA" id="ARBA00013174"/>
    </source>
</evidence>
<accession>A0A7W9X1B1</accession>
<keyword evidence="9 17" id="KW-1133">Transmembrane helix</keyword>
<feature type="transmembrane region" description="Helical" evidence="17">
    <location>
        <begin position="169"/>
        <end position="189"/>
    </location>
</feature>
<evidence type="ECO:0000256" key="6">
    <source>
        <dbReference type="ARBA" id="ARBA00022516"/>
    </source>
</evidence>
<dbReference type="AlphaFoldDB" id="A0A7W9X1B1"/>